<sequence length="352" mass="40491">MTNNEVLSNTFLIFAEKECKGSSALYEFLSIQISKDDELLVICSNAAAGQPVPNLLFGAVHYLLLKGKEHPLKEFYPSIVDNPRSSKDSFKFFKDFCITYRNDIVQILKTRLVQTNEVRRCSYLYPVFCTVYEKTKKPLALIEIGTSAGLQLLWDQYSYSYGTNEIYGNRDSRLHLTSEIKGDNAPILHLTPPQVSTRIGIDLNTINLQNEDDKLWLTSLIWPEHKERISMFEEAASYVSEVPLKLMEGDGVTLLPNIINNISIDSVICIFHTHVANQMSLEIKKQLLQTVEEIGRNRDVFHIYNNIQDRYLHLDFYVNGVENKYTIAETDGHGRWFEWKGFIMEEDNDGNK</sequence>
<proteinExistence type="predicted"/>
<dbReference type="InterPro" id="IPR011200">
    <property type="entry name" value="UCP012608"/>
</dbReference>
<accession>A0ABW0LED5</accession>
<evidence type="ECO:0000313" key="1">
    <source>
        <dbReference type="EMBL" id="MFC5464174.1"/>
    </source>
</evidence>
<organism evidence="1 2">
    <name type="scientific">Lederbergia graminis</name>
    <dbReference type="NCBI Taxonomy" id="735518"/>
    <lineage>
        <taxon>Bacteria</taxon>
        <taxon>Bacillati</taxon>
        <taxon>Bacillota</taxon>
        <taxon>Bacilli</taxon>
        <taxon>Bacillales</taxon>
        <taxon>Bacillaceae</taxon>
        <taxon>Lederbergia</taxon>
    </lineage>
</organism>
<dbReference type="Proteomes" id="UP001596147">
    <property type="component" value="Unassembled WGS sequence"/>
</dbReference>
<gene>
    <name evidence="1" type="ORF">ACFPM4_05310</name>
</gene>
<name>A0ABW0LED5_9BACI</name>
<dbReference type="RefSeq" id="WP_382348639.1">
    <property type="nucleotide sequence ID" value="NZ_JBHSMC010000003.1"/>
</dbReference>
<dbReference type="EMBL" id="JBHSMC010000003">
    <property type="protein sequence ID" value="MFC5464174.1"/>
    <property type="molecule type" value="Genomic_DNA"/>
</dbReference>
<evidence type="ECO:0000313" key="2">
    <source>
        <dbReference type="Proteomes" id="UP001596147"/>
    </source>
</evidence>
<reference evidence="2" key="1">
    <citation type="journal article" date="2019" name="Int. J. Syst. Evol. Microbiol.">
        <title>The Global Catalogue of Microorganisms (GCM) 10K type strain sequencing project: providing services to taxonomists for standard genome sequencing and annotation.</title>
        <authorList>
            <consortium name="The Broad Institute Genomics Platform"/>
            <consortium name="The Broad Institute Genome Sequencing Center for Infectious Disease"/>
            <person name="Wu L."/>
            <person name="Ma J."/>
        </authorList>
    </citation>
    <scope>NUCLEOTIDE SEQUENCE [LARGE SCALE GENOMIC DNA]</scope>
    <source>
        <strain evidence="2">CGMCC 1.12237</strain>
    </source>
</reference>
<dbReference type="PIRSF" id="PIRSF012608">
    <property type="entry name" value="UCP012608"/>
    <property type="match status" value="1"/>
</dbReference>
<keyword evidence="2" id="KW-1185">Reference proteome</keyword>
<dbReference type="Pfam" id="PF10094">
    <property type="entry name" value="DUF2332"/>
    <property type="match status" value="1"/>
</dbReference>
<comment type="caution">
    <text evidence="1">The sequence shown here is derived from an EMBL/GenBank/DDBJ whole genome shotgun (WGS) entry which is preliminary data.</text>
</comment>
<protein>
    <submittedName>
        <fullName evidence="1">DUF2332 domain-containing protein</fullName>
    </submittedName>
</protein>